<feature type="domain" description="Retroviral envelope protein GP41-like" evidence="35">
    <location>
        <begin position="529"/>
        <end position="719"/>
    </location>
</feature>
<keyword evidence="31 32" id="KW-1160">Virus entry into host cell</keyword>
<keyword evidence="22 32" id="KW-1133">Transmembrane helix</keyword>
<evidence type="ECO:0000256" key="22">
    <source>
        <dbReference type="ARBA" id="ARBA00022989"/>
    </source>
</evidence>
<dbReference type="SMR" id="Q5G7C5"/>
<evidence type="ECO:0000256" key="26">
    <source>
        <dbReference type="ARBA" id="ARBA00023139"/>
    </source>
</evidence>
<evidence type="ECO:0000256" key="17">
    <source>
        <dbReference type="ARBA" id="ARBA00022804"/>
    </source>
</evidence>
<feature type="chain" id="PRO_5023319887" description="Transmembrane protein gp41" evidence="32">
    <location>
        <begin position="511"/>
        <end position="862"/>
    </location>
</feature>
<dbReference type="GO" id="GO:0039654">
    <property type="term" value="P:fusion of virus membrane with host endosome membrane"/>
    <property type="evidence" value="ECO:0007669"/>
    <property type="project" value="UniProtKB-UniRule"/>
</dbReference>
<evidence type="ECO:0000313" key="37">
    <source>
        <dbReference type="Proteomes" id="UP000124871"/>
    </source>
</evidence>
<evidence type="ECO:0000256" key="8">
    <source>
        <dbReference type="ARBA" id="ARBA00022510"/>
    </source>
</evidence>
<keyword evidence="23 32" id="KW-1039">Host endosome</keyword>
<dbReference type="CDD" id="cd09909">
    <property type="entry name" value="HIV-1-like_HR1-HR2"/>
    <property type="match status" value="1"/>
</dbReference>
<dbReference type="FunFam" id="2.170.40.20:FF:000003">
    <property type="entry name" value="Envelope glycoprotein gp160"/>
    <property type="match status" value="1"/>
</dbReference>
<comment type="domain">
    <text evidence="32 33">The 17 amino acids long immunosuppressive region is present in many retroviral envelope proteins. Synthetic peptides derived from this relatively conserved sequence inhibit immune function in vitro and in vivo.</text>
</comment>
<gene>
    <name evidence="32 36" type="primary">env</name>
</gene>
<dbReference type="InterPro" id="IPR000777">
    <property type="entry name" value="HIV1_Gp120"/>
</dbReference>
<comment type="function">
    <text evidence="32">Envelope glycoprotein gp160: Oligomerizes in the host endoplasmic reticulum into predominantly trimers. In a second time, gp160 transits in the host Golgi, where glycosylation is completed. The precursor is then proteolytically cleaved in the trans-Golgi and thereby activated by cellular furin or furin-like proteases to produce gp120 and gp41.</text>
</comment>
<evidence type="ECO:0000256" key="28">
    <source>
        <dbReference type="ARBA" id="ARBA00023180"/>
    </source>
</evidence>
<feature type="region of interest" description="Fusion peptide" evidence="32">
    <location>
        <begin position="511"/>
        <end position="531"/>
    </location>
</feature>
<dbReference type="Gene3D" id="1.10.287.210">
    <property type="match status" value="1"/>
</dbReference>
<organism evidence="36 37">
    <name type="scientific">Human immunodeficiency virus type 1</name>
    <name type="common">HIV-1</name>
    <dbReference type="NCBI Taxonomy" id="11676"/>
    <lineage>
        <taxon>Viruses</taxon>
        <taxon>Riboviria</taxon>
        <taxon>Pararnavirae</taxon>
        <taxon>Artverviricota</taxon>
        <taxon>Revtraviricetes</taxon>
        <taxon>Ortervirales</taxon>
        <taxon>Retroviridae</taxon>
        <taxon>Orthoretrovirinae</taxon>
        <taxon>Lentivirus</taxon>
        <taxon>Lentivirus humimdef1</taxon>
    </lineage>
</organism>
<evidence type="ECO:0000256" key="14">
    <source>
        <dbReference type="ARBA" id="ARBA00022692"/>
    </source>
</evidence>
<feature type="transmembrane region" description="Helical" evidence="33">
    <location>
        <begin position="677"/>
        <end position="704"/>
    </location>
</feature>
<evidence type="ECO:0000256" key="25">
    <source>
        <dbReference type="ARBA" id="ARBA00023136"/>
    </source>
</evidence>
<comment type="function">
    <text evidence="32">Transmembrane protein gp41: Acts as a class I viral fusion protein. Under the current model, the protein has at least 3 conformational states: pre-fusion native state, pre-hairpin intermediate state, and post-fusion hairpin state. During fusion of viral and target intracellular membranes, the coiled coil regions (heptad repeats) assume a trimer-of-hairpins structure, positioning the fusion peptide in close proximity to the C-terminal region of the ectodomain. The formation of this structure appears to drive apposition and subsequent fusion of viral and target cell membranes. Complete fusion occurs in host cell endosomes and is dynamin-dependent, however some lipid transfer might occur at the plasma membrane. The virus undergoes clathrin-dependent internalization long before endosomal fusion, thus minimizing the surface exposure of conserved viral epitopes during fusion and reducing the efficacy of inhibitors targeting these epitopes. Membranes fusion leads to delivery of the nucleocapsid into the cytoplasm.</text>
</comment>
<proteinExistence type="inferred from homology"/>
<evidence type="ECO:0000256" key="23">
    <source>
        <dbReference type="ARBA" id="ARBA00023046"/>
    </source>
</evidence>
<feature type="topological domain" description="Extracellular" evidence="32">
    <location>
        <begin position="32"/>
        <end position="683"/>
    </location>
</feature>
<keyword evidence="18 32" id="KW-0946">Virion</keyword>
<evidence type="ECO:0000256" key="24">
    <source>
        <dbReference type="ARBA" id="ARBA00023054"/>
    </source>
</evidence>
<dbReference type="FunFam" id="1.10.287.210:FF:000001">
    <property type="entry name" value="Envelope glycoprotein gp160"/>
    <property type="match status" value="1"/>
</dbReference>
<keyword evidence="29 32" id="KW-0899">Viral immunoevasion</keyword>
<dbReference type="GO" id="GO:0075512">
    <property type="term" value="P:clathrin-dependent endocytosis of virus by host cell"/>
    <property type="evidence" value="ECO:0007669"/>
    <property type="project" value="UniProtKB-UniRule"/>
</dbReference>
<keyword evidence="25 32" id="KW-0472">Membrane</keyword>
<dbReference type="GO" id="GO:0016020">
    <property type="term" value="C:membrane"/>
    <property type="evidence" value="ECO:0007669"/>
    <property type="project" value="UniProtKB-UniRule"/>
</dbReference>
<comment type="subcellular location">
    <subcellularLocation>
        <location evidence="3">Host cell membrane</location>
        <topology evidence="3">Peripheral membrane protein</topology>
    </subcellularLocation>
    <subcellularLocation>
        <location evidence="1">Host cell membrane</location>
        <topology evidence="1">Single-pass type I membrane protein</topology>
    </subcellularLocation>
    <subcellularLocation>
        <location evidence="2">Host endosome membrane</location>
        <topology evidence="2">Peripheral membrane protein</topology>
    </subcellularLocation>
    <subcellularLocation>
        <location evidence="5">Host endosome membrane</location>
        <topology evidence="5">Single-pass type I membrane protein</topology>
    </subcellularLocation>
    <subcellularLocation>
        <location evidence="6">Virion membrane</location>
        <topology evidence="6">Peripheral membrane protein</topology>
    </subcellularLocation>
    <subcellularLocation>
        <location evidence="4">Virion membrane</location>
        <topology evidence="4">Single-pass type I membrane protein</topology>
    </subcellularLocation>
</comment>
<dbReference type="GO" id="GO:1903908">
    <property type="term" value="P:positive regulation of plasma membrane raft polarization"/>
    <property type="evidence" value="ECO:0007669"/>
    <property type="project" value="UniProtKB-UniRule"/>
</dbReference>
<evidence type="ECO:0000256" key="29">
    <source>
        <dbReference type="ARBA" id="ARBA00023280"/>
    </source>
</evidence>
<dbReference type="GO" id="GO:0019031">
    <property type="term" value="C:viral envelope"/>
    <property type="evidence" value="ECO:0007669"/>
    <property type="project" value="UniProtKB-KW"/>
</dbReference>
<feature type="region of interest" description="CD4-binding loop" evidence="32">
    <location>
        <begin position="363"/>
        <end position="373"/>
    </location>
</feature>
<feature type="chain" id="PRO_5023319886" description="Surface protein gp120" evidence="32">
    <location>
        <begin position="32"/>
        <end position="510"/>
    </location>
</feature>
<evidence type="ECO:0000259" key="34">
    <source>
        <dbReference type="Pfam" id="PF00516"/>
    </source>
</evidence>
<dbReference type="InterPro" id="IPR037527">
    <property type="entry name" value="Gp160"/>
</dbReference>
<keyword evidence="10 32" id="KW-1165">Clathrin-mediated endocytosis of virus by host</keyword>
<comment type="PTM">
    <text evidence="32">Palmitoylation of the transmembrane protein and of Env polyprotein (prior to its proteolytic cleavage) is essential for their association with host cell membrane lipid rafts. Palmitoylation is therefore required for envelope trafficking to classical lipid rafts, but not for viral replication.</text>
</comment>
<keyword evidence="14 32" id="KW-0812">Transmembrane</keyword>
<evidence type="ECO:0000256" key="3">
    <source>
        <dbReference type="ARBA" id="ARBA00004505"/>
    </source>
</evidence>
<evidence type="ECO:0000256" key="20">
    <source>
        <dbReference type="ARBA" id="ARBA00022879"/>
    </source>
</evidence>
<evidence type="ECO:0000256" key="11">
    <source>
        <dbReference type="ARBA" id="ARBA00022581"/>
    </source>
</evidence>
<feature type="coiled-coil region" evidence="32">
    <location>
        <begin position="632"/>
        <end position="666"/>
    </location>
</feature>
<dbReference type="GO" id="GO:0019062">
    <property type="term" value="P:virion attachment to host cell"/>
    <property type="evidence" value="ECO:0007669"/>
    <property type="project" value="UniProtKB-UniRule"/>
</dbReference>
<comment type="domain">
    <text evidence="32">Some of the most genetically diverse regions of the viral genome are present in Env. They are called variable regions 1 through 5 (V1 through V5). Coreceptor usage of gp120 is determined mainly by the primary structure of the third variable region (V3) in the outer domain of gp120. The sequence of V3 determines which coreceptor, CCR5 and/or CXCR4 (corresponding to R5/macrophage, X4/T cell and R5X4/T cell and macrophage tropism), is used to trigger the fusion potential of the Env complex, and hence which cells the virus can infect. Binding to CCR5 involves a region adjacent in addition to V3.</text>
</comment>
<keyword evidence="12 32" id="KW-1162">Viral penetration into host cytoplasm</keyword>
<evidence type="ECO:0000256" key="13">
    <source>
        <dbReference type="ARBA" id="ARBA00022685"/>
    </source>
</evidence>
<keyword evidence="19 32" id="KW-1043">Host membrane</keyword>
<comment type="miscellaneous">
    <text evidence="32">HIV-1 lineages are divided in three main groups, M (for Major), O (for Outlier), and N (for New, or Non-M, Non-O). The vast majority of strains found worldwide belong to the group M. Group O seems to be endemic to and largely confined to Cameroon and neighboring countries in West Central Africa, where these viruses represent a small minority of HIV-1 strains. The group N is represented by a limited number of isolates from Cameroonian persons. The group M is further subdivided in 9 clades or subtypes (A to D, F to H, J and K).</text>
</comment>
<feature type="domain" description="Human immunodeficiency virus 1 envelope glycoprotein Gp120" evidence="34">
    <location>
        <begin position="33"/>
        <end position="510"/>
    </location>
</feature>
<keyword evidence="26 32" id="KW-0564">Palmitate</keyword>
<reference evidence="36 37" key="1">
    <citation type="journal article" date="2005" name="AIDS Res. Hum. Retroviruses">
        <title>HIV type 1 strains common in Europe, Africa, and Asia cocirculate in Yemen.</title>
        <authorList>
            <person name="Saad M.D."/>
            <person name="Al-Jaufy A."/>
            <person name="Grahan R.R."/>
            <person name="Nadai Y."/>
            <person name="Earhart K.C."/>
            <person name="Sanchez J.L."/>
            <person name="Carr J.K."/>
        </authorList>
    </citation>
    <scope>NUCLEOTIDE SEQUENCE [LARGE SCALE GENOMIC DNA]</scope>
    <source>
        <strain evidence="36">02YE511</strain>
    </source>
</reference>
<dbReference type="GO" id="GO:1903911">
    <property type="term" value="P:positive regulation of receptor clustering"/>
    <property type="evidence" value="ECO:0007669"/>
    <property type="project" value="UniProtKB-UniRule"/>
</dbReference>
<dbReference type="FunFam" id="2.170.40.20:FF:000004">
    <property type="entry name" value="Envelope glycoprotein gp160"/>
    <property type="match status" value="1"/>
</dbReference>
<feature type="region of interest" description="V4" evidence="32">
    <location>
        <begin position="384"/>
        <end position="417"/>
    </location>
</feature>
<feature type="lipid moiety-binding region" description="S-palmitoyl cysteine; by host" evidence="32">
    <location>
        <position position="843"/>
    </location>
</feature>
<dbReference type="GO" id="GO:0019082">
    <property type="term" value="P:viral protein processing"/>
    <property type="evidence" value="ECO:0007669"/>
    <property type="project" value="UniProtKB-UniRule"/>
</dbReference>
<evidence type="ECO:0000256" key="12">
    <source>
        <dbReference type="ARBA" id="ARBA00022595"/>
    </source>
</evidence>
<dbReference type="EMBL" id="AY795906">
    <property type="protein sequence ID" value="AAW57859.1"/>
    <property type="molecule type" value="Genomic_DNA"/>
</dbReference>
<feature type="disulfide bond" evidence="32">
    <location>
        <begin position="219"/>
        <end position="248"/>
    </location>
</feature>
<sequence>MRVTGILRNYQQWWIWGILGFWILMICNGGGNLWVTVYYGVPVWKEAKTTLFCASDAKAYESEVHNVWATHACVPTDPNPQEIVLENVTESFNMWKNDMVDQMQEDIISLWDQSLKPCVKLTPLCVTLNCNNNITNNVTNDVTFNDTMRGEIKNCSFNITTEIRDKRKQEYALFYRLDIVPLDGKEENPSEYRLINCNTSAVTQACPKVSFDPIPIHYCAPAGYAILKCNNRTFNGTGPCNNVSTVQCTHGIKPVVSTQLLLNGSLAEEEIVIRSENLTDNVKTIIVHLKNPVDIKCTRPNNNTRKSMRIGPGQTFYATGSIIGDIRQAHCNISEKKWNDTLQEIGKKLKEHFPNKSIRFEPHSGGDLEITMHSFNCRGEFFYCNTSKLFNRTYMFNSTYMPNSTNSTSNSTITLPCRIKQIINMWQGVGRAMYAPPIAGNITCTSNITGLLLTRDGGGKDNESETFRPGGGDMRDNWRSELYKYKVVEIKPLGIAPTAAKRRVVEREKRAAGMGALFLGFLSAAGSTMGAASITLTVQARQLLSGIVQQQSNLLRAIEAQQHLLQLTVWGIKQLQTRVLAIERYLKDQQLLGIWGCSGKLICTTAVPWNASWSNKSQGDIWDNMTWMQWDREISNYTGIIYKLLEESQNQQEENEKDLLASDSWNNLWNWFNITNWLWYIKIFIMIVGGLIGVRIIFTVLSIINRVRQGYSPLLFQTLTPNSRGPDRLGGIEEEGGEQDRNRSIQLANGFLAVVWNDLRSLCLFSYHRLRDFTLIVARAVELLGRSSLKGIQRGWEALKYLGSLVQYWGLELKKSAVSLVDTIAIAVAEGTDRIIEIVQRSCRALCNIPRRIRQGFEAALQ</sequence>
<dbReference type="Gene3D" id="2.170.40.20">
    <property type="entry name" value="Human immunodeficiency virus 1, Gp160, envelope glycoprotein"/>
    <property type="match status" value="2"/>
</dbReference>
<feature type="short sequence motif" description="YXXL motif; contains endocytosis signal" evidence="32">
    <location>
        <begin position="711"/>
        <end position="714"/>
    </location>
</feature>
<feature type="region of interest" description="MPER; binding to GalCer" evidence="32">
    <location>
        <begin position="661"/>
        <end position="682"/>
    </location>
</feature>
<dbReference type="GO" id="GO:0044175">
    <property type="term" value="C:host cell endosome membrane"/>
    <property type="evidence" value="ECO:0007669"/>
    <property type="project" value="UniProtKB-SubCell"/>
</dbReference>
<comment type="domain">
    <text evidence="32">The YXXL motif is involved in determining the exact site of viral release at the surface of infected mononuclear cells and promotes endocytosis. YXXL and di-leucine endocytosis motifs interact directly or indirectly with the clathrin adapter complexes, opperate independently, and their activities are not additive.</text>
</comment>
<comment type="subunit">
    <text evidence="32">The mature envelope protein (Env) consists of a homotrimer of non-covalently associated gp120-gp41 heterodimers. The resulting complex protrudes from the virus surface as a spike. There seems to be as few as 10 spikes on the average virion. Surface protein gp120 interacts with host CD4, CCR5 and CXCR4. Gp120 also interacts with the C-type lectins CD209/DC-SIGN and CLEC4M/DC-SIGNR (collectively referred to as DC-SIGN(R)). Gp120 and gp41 interact with GalCer. Gp120 interacts with host ITGA4/ITGB7 complex; on CD4+ T-cells, this interaction results in rapid activation of integrin ITGAL/LFA-1, which facilitates efficient cell-to-cell spreading of HIV-1. Gp120 interacts with cell-associated heparan sulfate; this interaction increases virus infectivity on permissive cells and may be involved in infection of CD4- cells.</text>
</comment>
<evidence type="ECO:0000256" key="1">
    <source>
        <dbReference type="ARBA" id="ARBA00004402"/>
    </source>
</evidence>
<feature type="transmembrane region" description="Helical" evidence="33">
    <location>
        <begin position="511"/>
        <end position="534"/>
    </location>
</feature>
<organismHost>
    <name type="scientific">Homo sapiens</name>
    <name type="common">Human</name>
    <dbReference type="NCBI Taxonomy" id="9606"/>
</organismHost>
<evidence type="ECO:0000256" key="27">
    <source>
        <dbReference type="ARBA" id="ARBA00023157"/>
    </source>
</evidence>
<evidence type="ECO:0000256" key="15">
    <source>
        <dbReference type="ARBA" id="ARBA00022703"/>
    </source>
</evidence>
<feature type="disulfide bond" evidence="32">
    <location>
        <begin position="229"/>
        <end position="240"/>
    </location>
</feature>
<comment type="function">
    <text evidence="32">Surface protein gp120: Attaches the virus to the host lymphoid cell by binding to the primary receptor CD4. This interaction induces a structural rearrangement creating a high affinity binding site for a chemokine coreceptor like CXCR4 and/or CCR5. Acts as a ligand for CD209/DC-SIGN and CLEC4M/DC-SIGNR, which are respectively found on dendritic cells (DCs), and on endothelial cells of liver sinusoids and lymph node sinuses. These interactions allow capture of viral particles at mucosal surfaces by these cells and subsequent transmission to permissive cells. HIV subverts the migration properties of dendritic cells to gain access to CD4+ T-cells in lymph nodes. Virus transmission to permissive T-cells occurs either in trans (without DCs infection, through viral capture and transmission), or in cis (following DCs productive infection, through the usual CD4-gp120 interaction), thereby inducing a robust infection. In trans infection, bound virions remain infectious over days and it is proposed that they are not degraded, but protected in non-lysosomal acidic organelles within the DCs close to the cell membrane thus contributing to the viral infectious potential during DCs' migration from the periphery to the lymphoid tissues. On arrival at lymphoid tissues, intact virions recycle back to DCs' cell surface allowing virus transmission to CD4+ T-cells.</text>
</comment>
<comment type="subcellular location">
    <molecule>Transmembrane protein gp41</molecule>
    <subcellularLocation>
        <location evidence="32">Virion membrane</location>
        <topology evidence="32">Single-pass type I membrane protein</topology>
    </subcellularLocation>
    <subcellularLocation>
        <location evidence="32">Host cell membrane</location>
        <topology evidence="32">Single-pass type I membrane protein</topology>
    </subcellularLocation>
    <subcellularLocation>
        <location evidence="32">Host endosome membrane</location>
        <topology evidence="32">Single-pass type I membrane protein</topology>
    </subcellularLocation>
    <text evidence="32">It is probably concentrated at the site of budding and incorporated into the virions possibly by contacts between the cytoplasmic tail of Env and the N-terminus of Gag.</text>
</comment>
<dbReference type="SUPFAM" id="SSF58069">
    <property type="entry name" value="Virus ectodomain"/>
    <property type="match status" value="1"/>
</dbReference>
<feature type="chain" id="PRO_5023319888" description="Envelope glycoprotein gp160" evidence="32">
    <location>
        <begin position="32"/>
        <end position="862"/>
    </location>
</feature>
<feature type="disulfide bond" evidence="32">
    <location>
        <begin position="384"/>
        <end position="417"/>
    </location>
</feature>
<evidence type="ECO:0000256" key="19">
    <source>
        <dbReference type="ARBA" id="ARBA00022870"/>
    </source>
</evidence>
<name>Q5G7C5_HV1</name>
<evidence type="ECO:0000256" key="7">
    <source>
        <dbReference type="ARBA" id="ARBA00022506"/>
    </source>
</evidence>
<evidence type="ECO:0000256" key="21">
    <source>
        <dbReference type="ARBA" id="ARBA00022890"/>
    </source>
</evidence>
<evidence type="ECO:0000256" key="30">
    <source>
        <dbReference type="ARBA" id="ARBA00023288"/>
    </source>
</evidence>
<evidence type="ECO:0000256" key="6">
    <source>
        <dbReference type="ARBA" id="ARBA00004650"/>
    </source>
</evidence>
<evidence type="ECO:0000256" key="18">
    <source>
        <dbReference type="ARBA" id="ARBA00022844"/>
    </source>
</evidence>
<evidence type="ECO:0000256" key="2">
    <source>
        <dbReference type="ARBA" id="ARBA00004433"/>
    </source>
</evidence>
<dbReference type="GO" id="GO:0005198">
    <property type="term" value="F:structural molecule activity"/>
    <property type="evidence" value="ECO:0007669"/>
    <property type="project" value="UniProtKB-UniRule"/>
</dbReference>
<feature type="topological domain" description="Cytoplasmic" evidence="32">
    <location>
        <begin position="705"/>
        <end position="862"/>
    </location>
</feature>
<keyword evidence="28 32" id="KW-0325">Glycoprotein</keyword>
<keyword evidence="30 32" id="KW-0449">Lipoprotein</keyword>
<dbReference type="GO" id="GO:0052031">
    <property type="term" value="P:symbiont-mediated perturbation of host defense response"/>
    <property type="evidence" value="ECO:0007669"/>
    <property type="project" value="UniProtKB-UniRule"/>
</dbReference>
<dbReference type="Gene3D" id="1.20.5.490">
    <property type="entry name" value="Single helix bin"/>
    <property type="match status" value="1"/>
</dbReference>
<keyword evidence="8 32" id="KW-1170">Fusion of virus membrane with host endosomal membrane</keyword>
<comment type="PTM">
    <text evidence="32">Specific enzymatic cleavages in vivo yield mature proteins. Envelope glycoproteins are synthesized as a inactive precursor that is heavily N-glycosylated and processed likely by host cell furin in the Golgi to yield the mature SU and TM proteins. The cleavage site between SU and TM requires the minimal sequence [KR]-X-[KR]-R. About 2 of the 9 disulfide bonds of gp41 are reduced by P4HB/PDI, following binding to CD4 receptor.</text>
</comment>
<dbReference type="HAMAP" id="MF_04083">
    <property type="entry name" value="HIV_ENV"/>
    <property type="match status" value="1"/>
</dbReference>
<keyword evidence="27 32" id="KW-1015">Disulfide bond</keyword>
<evidence type="ECO:0000256" key="4">
    <source>
        <dbReference type="ARBA" id="ARBA00004563"/>
    </source>
</evidence>
<dbReference type="Pfam" id="PF00517">
    <property type="entry name" value="GP41"/>
    <property type="match status" value="1"/>
</dbReference>
<evidence type="ECO:0000256" key="5">
    <source>
        <dbReference type="ARBA" id="ARBA00004578"/>
    </source>
</evidence>
<comment type="domain">
    <text evidence="32">The CD4-binding region is targeted by the antibody b12.</text>
</comment>
<protein>
    <recommendedName>
        <fullName evidence="32">Envelope glycoprotein gp160</fullName>
    </recommendedName>
    <alternativeName>
        <fullName evidence="32">Env polyprotein</fullName>
    </alternativeName>
    <component>
        <recommendedName>
            <fullName evidence="32">Surface protein gp120</fullName>
            <shortName evidence="32">SU</shortName>
        </recommendedName>
        <alternativeName>
            <fullName evidence="32">Glycoprotein 120</fullName>
            <shortName evidence="32">gp120</shortName>
        </alternativeName>
    </component>
    <component>
        <recommendedName>
            <fullName evidence="32">Transmembrane protein gp41</fullName>
            <shortName evidence="32">TM</shortName>
        </recommendedName>
        <alternativeName>
            <fullName evidence="32">Glycoprotein 41</fullName>
            <shortName evidence="32">gp41</shortName>
        </alternativeName>
    </component>
</protein>
<comment type="PTM">
    <text evidence="32">Highly glycosylated by host. The high number of glycan on the protein is reffered to as 'glycan shield' because it contributes to hide protein sequence from adaptive immune system.</text>
</comment>
<dbReference type="SUPFAM" id="SSF56502">
    <property type="entry name" value="gp120 core"/>
    <property type="match status" value="2"/>
</dbReference>
<comment type="subcellular location">
    <molecule>Surface protein gp120</molecule>
    <subcellularLocation>
        <location evidence="32">Virion membrane</location>
        <topology evidence="32">Peripheral membrane protein</topology>
    </subcellularLocation>
    <subcellularLocation>
        <location evidence="32">Host cell membrane</location>
        <topology evidence="32">Peripheral membrane protein</topology>
    </subcellularLocation>
    <subcellularLocation>
        <location evidence="32">Host endosome membrane</location>
        <topology evidence="32">Single-pass type I membrane protein</topology>
    </subcellularLocation>
    <text evidence="32">The surface protein is not anchored to the viral envelope, but associates with the extravirion surface through its binding to TM. It is probably concentrated at the site of budding and incorporated into the virions possibly by contacts between the cytoplasmic tail of Env and the N-terminus of Gag.</text>
</comment>
<dbReference type="GO" id="GO:0019064">
    <property type="term" value="P:fusion of virus membrane with host plasma membrane"/>
    <property type="evidence" value="ECO:0007669"/>
    <property type="project" value="UniProtKB-UniRule"/>
</dbReference>
<feature type="region of interest" description="Immunosuppression" evidence="32">
    <location>
        <begin position="573"/>
        <end position="591"/>
    </location>
</feature>
<keyword evidence="21 32" id="KW-1164">Virus endocytosis by host</keyword>
<feature type="region of interest" description="V5" evidence="32">
    <location>
        <begin position="460"/>
        <end position="470"/>
    </location>
</feature>
<keyword evidence="7 32" id="KW-1168">Fusion of virus membrane with host membrane</keyword>
<comment type="similarity">
    <text evidence="32">Belongs to the HIV-1 env protein family.</text>
</comment>
<keyword evidence="17 32" id="KW-1161">Viral attachment to host cell</keyword>
<feature type="disulfide bond" evidence="32">
    <location>
        <begin position="597"/>
        <end position="603"/>
    </location>
</feature>
<evidence type="ECO:0000256" key="16">
    <source>
        <dbReference type="ARBA" id="ARBA00022729"/>
    </source>
</evidence>
<keyword evidence="20 32" id="KW-0261">Viral envelope protein</keyword>
<keyword evidence="15 32" id="KW-0053">Apoptosis</keyword>
<dbReference type="InterPro" id="IPR036377">
    <property type="entry name" value="Gp120_core_sf"/>
</dbReference>
<feature type="lipid moiety-binding region" description="S-palmitoyl cysteine; by host" evidence="32">
    <location>
        <position position="763"/>
    </location>
</feature>
<feature type="transmembrane region" description="Helical" evidence="33">
    <location>
        <begin position="13"/>
        <end position="41"/>
    </location>
</feature>
<keyword evidence="11 32" id="KW-0945">Host-virus interaction</keyword>
<dbReference type="GO" id="GO:0020002">
    <property type="term" value="C:host cell plasma membrane"/>
    <property type="evidence" value="ECO:0007669"/>
    <property type="project" value="UniProtKB-SubCell"/>
</dbReference>
<dbReference type="GO" id="GO:0055036">
    <property type="term" value="C:virion membrane"/>
    <property type="evidence" value="ECO:0007669"/>
    <property type="project" value="UniProtKB-SubCell"/>
</dbReference>
<keyword evidence="24 32" id="KW-0175">Coiled coil</keyword>
<evidence type="ECO:0000256" key="10">
    <source>
        <dbReference type="ARBA" id="ARBA00022570"/>
    </source>
</evidence>
<evidence type="ECO:0000256" key="32">
    <source>
        <dbReference type="HAMAP-Rule" id="MF_04083"/>
    </source>
</evidence>
<evidence type="ECO:0000259" key="35">
    <source>
        <dbReference type="Pfam" id="PF00517"/>
    </source>
</evidence>
<comment type="caution">
    <text evidence="32 33">Lacks conserved residue(s) required for the propagation of feature annotation.</text>
</comment>
<keyword evidence="9 32" id="KW-1032">Host cell membrane</keyword>
<evidence type="ECO:0000256" key="9">
    <source>
        <dbReference type="ARBA" id="ARBA00022511"/>
    </source>
</evidence>
<accession>Q5G7C5</accession>
<keyword evidence="13 32" id="KW-0165">Cleavage on pair of basic residues</keyword>
<dbReference type="Pfam" id="PF00516">
    <property type="entry name" value="GP120"/>
    <property type="match status" value="1"/>
</dbReference>
<comment type="domain">
    <text evidence="32">The membrane proximal external region (MPER) present in gp41 is a tryptophan-rich region recognized by the antibodies 2F5, Z13, and 4E10. MPER seems to play a role in fusion.</text>
</comment>
<evidence type="ECO:0000313" key="36">
    <source>
        <dbReference type="EMBL" id="AAW57859.1"/>
    </source>
</evidence>
<feature type="site" description="Cleavage; by host furin" evidence="32">
    <location>
        <begin position="510"/>
        <end position="511"/>
    </location>
</feature>
<dbReference type="InterPro" id="IPR000328">
    <property type="entry name" value="GP41-like"/>
</dbReference>
<evidence type="ECO:0000256" key="33">
    <source>
        <dbReference type="RuleBase" id="RU363095"/>
    </source>
</evidence>
<dbReference type="Proteomes" id="UP000124871">
    <property type="component" value="Genome"/>
</dbReference>
<keyword evidence="16 32" id="KW-0732">Signal</keyword>
<feature type="disulfide bond" evidence="32">
    <location>
        <begin position="53"/>
        <end position="73"/>
    </location>
</feature>
<feature type="disulfide bond" evidence="32">
    <location>
        <begin position="377"/>
        <end position="444"/>
    </location>
</feature>
<evidence type="ECO:0000256" key="31">
    <source>
        <dbReference type="ARBA" id="ARBA00023296"/>
    </source>
</evidence>
<comment type="miscellaneous">
    <text evidence="32">Inhibitors targeting HIV-1 viral envelope proteins are used as antiretroviral drugs. Attachment of virions to the cell surface via non-specific interactions and CD4 binding can be blocked by inhibitors that include cyanovirin-N, cyclotriazadisulfonamide analogs, PRO 2000, TNX 355 and PRO 542. In addition, BMS 806 can block CD4-induced conformational changes. Env interactions with the coreceptor molecules can be targeted by CCR5 antagonists including SCH-D, maraviroc (UK 427857) and aplaviroc (GW 873140), and the CXCR4 antagonist AMD 070. Fusion of viral and cellular membranes can be inhibited by peptides such as enfuvirtide and tifuvirtide (T 1249). Resistance to inhibitors associated with mutations in Env are observed. Most of the time, single mutations confer only a modest reduction in drug susceptibility. Combination of several mutations is usually required to develop a high-level drug resistance.</text>
</comment>